<protein>
    <recommendedName>
        <fullName evidence="4">DUF411 domain-containing protein</fullName>
    </recommendedName>
</protein>
<dbReference type="EMBL" id="WNDX01000047">
    <property type="protein sequence ID" value="KAF1044184.1"/>
    <property type="molecule type" value="Genomic_DNA"/>
</dbReference>
<gene>
    <name evidence="2" type="ORF">GAK35_01875</name>
</gene>
<dbReference type="InterPro" id="IPR007332">
    <property type="entry name" value="DUF411"/>
</dbReference>
<sequence>MQRRRFTLAALAAAALPALSALARPGKPRIAVYKDAHCGCCSQWVAHLQAAGFEVSTTDVDDTGVWRRRFGMPDQFASCHSAQVAGYAVEGHVPATEILRLLTDKPAAAGLAVAGMPAGSPGMEDARRPKARAAYDVQLIGKDGQATVYRHYPAVAG</sequence>
<accession>A0A7V8FX90</accession>
<dbReference type="Pfam" id="PF04214">
    <property type="entry name" value="DUF411"/>
    <property type="match status" value="1"/>
</dbReference>
<dbReference type="Proteomes" id="UP000462435">
    <property type="component" value="Unassembled WGS sequence"/>
</dbReference>
<reference evidence="3" key="1">
    <citation type="journal article" date="2020" name="MBio">
        <title>Horizontal gene transfer to a defensive symbiont with a reduced genome amongst a multipartite beetle microbiome.</title>
        <authorList>
            <person name="Waterworth S.C."/>
            <person name="Florez L.V."/>
            <person name="Rees E.R."/>
            <person name="Hertweck C."/>
            <person name="Kaltenpoth M."/>
            <person name="Kwan J.C."/>
        </authorList>
    </citation>
    <scope>NUCLEOTIDE SEQUENCE [LARGE SCALE GENOMIC DNA]</scope>
</reference>
<comment type="caution">
    <text evidence="2">The sequence shown here is derived from an EMBL/GenBank/DDBJ whole genome shotgun (WGS) entry which is preliminary data.</text>
</comment>
<evidence type="ECO:0008006" key="4">
    <source>
        <dbReference type="Google" id="ProtNLM"/>
    </source>
</evidence>
<feature type="signal peptide" evidence="1">
    <location>
        <begin position="1"/>
        <end position="23"/>
    </location>
</feature>
<keyword evidence="1" id="KW-0732">Signal</keyword>
<name>A0A7V8FX90_9BURK</name>
<dbReference type="AlphaFoldDB" id="A0A7V8FX90"/>
<proteinExistence type="predicted"/>
<evidence type="ECO:0000256" key="1">
    <source>
        <dbReference type="SAM" id="SignalP"/>
    </source>
</evidence>
<organism evidence="2 3">
    <name type="scientific">Herbaspirillum frisingense</name>
    <dbReference type="NCBI Taxonomy" id="92645"/>
    <lineage>
        <taxon>Bacteria</taxon>
        <taxon>Pseudomonadati</taxon>
        <taxon>Pseudomonadota</taxon>
        <taxon>Betaproteobacteria</taxon>
        <taxon>Burkholderiales</taxon>
        <taxon>Oxalobacteraceae</taxon>
        <taxon>Herbaspirillum</taxon>
    </lineage>
</organism>
<feature type="chain" id="PRO_5030595910" description="DUF411 domain-containing protein" evidence="1">
    <location>
        <begin position="24"/>
        <end position="157"/>
    </location>
</feature>
<evidence type="ECO:0000313" key="2">
    <source>
        <dbReference type="EMBL" id="KAF1044184.1"/>
    </source>
</evidence>
<evidence type="ECO:0000313" key="3">
    <source>
        <dbReference type="Proteomes" id="UP000462435"/>
    </source>
</evidence>